<keyword evidence="6" id="KW-0675">Receptor</keyword>
<proteinExistence type="predicted"/>
<keyword evidence="5 8" id="KW-0472">Membrane</keyword>
<dbReference type="GO" id="GO:0016020">
    <property type="term" value="C:membrane"/>
    <property type="evidence" value="ECO:0007669"/>
    <property type="project" value="UniProtKB-SubCell"/>
</dbReference>
<evidence type="ECO:0000256" key="1">
    <source>
        <dbReference type="ARBA" id="ARBA00004141"/>
    </source>
</evidence>
<dbReference type="Gene3D" id="1.20.1070.10">
    <property type="entry name" value="Rhodopsin 7-helix transmembrane proteins"/>
    <property type="match status" value="1"/>
</dbReference>
<evidence type="ECO:0000256" key="7">
    <source>
        <dbReference type="ARBA" id="ARBA00023224"/>
    </source>
</evidence>
<dbReference type="Proteomes" id="UP000269945">
    <property type="component" value="Unassembled WGS sequence"/>
</dbReference>
<feature type="transmembrane region" description="Helical" evidence="8">
    <location>
        <begin position="87"/>
        <end position="112"/>
    </location>
</feature>
<dbReference type="InterPro" id="IPR000276">
    <property type="entry name" value="GPCR_Rhodpsn"/>
</dbReference>
<evidence type="ECO:0000313" key="10">
    <source>
        <dbReference type="EMBL" id="VCW84589.1"/>
    </source>
</evidence>
<evidence type="ECO:0000256" key="3">
    <source>
        <dbReference type="ARBA" id="ARBA00022989"/>
    </source>
</evidence>
<dbReference type="InterPro" id="IPR050427">
    <property type="entry name" value="Olfactory_Receptors"/>
</dbReference>
<comment type="subcellular location">
    <subcellularLocation>
        <location evidence="1">Membrane</location>
        <topology evidence="1">Multi-pass membrane protein</topology>
    </subcellularLocation>
</comment>
<reference evidence="10 11" key="1">
    <citation type="submission" date="2018-10" db="EMBL/GenBank/DDBJ databases">
        <authorList>
            <person name="Ekblom R."/>
            <person name="Jareborg N."/>
        </authorList>
    </citation>
    <scope>NUCLEOTIDE SEQUENCE [LARGE SCALE GENOMIC DNA]</scope>
    <source>
        <tissue evidence="10">Muscle</tissue>
    </source>
</reference>
<accession>A0A9X9LSJ6</accession>
<keyword evidence="11" id="KW-1185">Reference proteome</keyword>
<name>A0A9X9LSJ6_GULGU</name>
<dbReference type="AlphaFoldDB" id="A0A9X9LSJ6"/>
<sequence>MVLLIAMAFDRHVAICKPLHYLTVMTPQRCILFLVASWIIGLIHSVTQLAFVVDLPFCGPNELDSFFWTFLSLSDLITQRQTHWDSWLLPIVALFLWPPFLIIIISYTFILVTVQKKIFGEYVQGPLHSGSSCHRRCFVLWAINFLLCVAI</sequence>
<keyword evidence="7" id="KW-0807">Transducer</keyword>
<evidence type="ECO:0000259" key="9">
    <source>
        <dbReference type="PROSITE" id="PS50262"/>
    </source>
</evidence>
<evidence type="ECO:0000256" key="8">
    <source>
        <dbReference type="SAM" id="Phobius"/>
    </source>
</evidence>
<evidence type="ECO:0000256" key="4">
    <source>
        <dbReference type="ARBA" id="ARBA00023040"/>
    </source>
</evidence>
<keyword evidence="4" id="KW-0297">G-protein coupled receptor</keyword>
<dbReference type="Pfam" id="PF00001">
    <property type="entry name" value="7tm_1"/>
    <property type="match status" value="1"/>
</dbReference>
<organism evidence="10 11">
    <name type="scientific">Gulo gulo</name>
    <name type="common">Wolverine</name>
    <name type="synonym">Gluton</name>
    <dbReference type="NCBI Taxonomy" id="48420"/>
    <lineage>
        <taxon>Eukaryota</taxon>
        <taxon>Metazoa</taxon>
        <taxon>Chordata</taxon>
        <taxon>Craniata</taxon>
        <taxon>Vertebrata</taxon>
        <taxon>Euteleostomi</taxon>
        <taxon>Mammalia</taxon>
        <taxon>Eutheria</taxon>
        <taxon>Laurasiatheria</taxon>
        <taxon>Carnivora</taxon>
        <taxon>Caniformia</taxon>
        <taxon>Musteloidea</taxon>
        <taxon>Mustelidae</taxon>
        <taxon>Guloninae</taxon>
        <taxon>Gulo</taxon>
    </lineage>
</organism>
<evidence type="ECO:0000256" key="5">
    <source>
        <dbReference type="ARBA" id="ARBA00023136"/>
    </source>
</evidence>
<dbReference type="EMBL" id="CYRY02014636">
    <property type="protein sequence ID" value="VCW84589.1"/>
    <property type="molecule type" value="Genomic_DNA"/>
</dbReference>
<evidence type="ECO:0000256" key="2">
    <source>
        <dbReference type="ARBA" id="ARBA00022692"/>
    </source>
</evidence>
<keyword evidence="2 8" id="KW-0812">Transmembrane</keyword>
<dbReference type="PROSITE" id="PS50262">
    <property type="entry name" value="G_PROTEIN_RECEP_F1_2"/>
    <property type="match status" value="1"/>
</dbReference>
<feature type="transmembrane region" description="Helical" evidence="8">
    <location>
        <begin position="30"/>
        <end position="53"/>
    </location>
</feature>
<evidence type="ECO:0000313" key="11">
    <source>
        <dbReference type="Proteomes" id="UP000269945"/>
    </source>
</evidence>
<dbReference type="PANTHER" id="PTHR48002">
    <property type="entry name" value="OLFACTORY RECEPTOR"/>
    <property type="match status" value="1"/>
</dbReference>
<comment type="caution">
    <text evidence="10">The sequence shown here is derived from an EMBL/GenBank/DDBJ whole genome shotgun (WGS) entry which is preliminary data.</text>
</comment>
<feature type="non-terminal residue" evidence="10">
    <location>
        <position position="151"/>
    </location>
</feature>
<feature type="domain" description="G-protein coupled receptors family 1 profile" evidence="9">
    <location>
        <begin position="1"/>
        <end position="151"/>
    </location>
</feature>
<dbReference type="GO" id="GO:0004930">
    <property type="term" value="F:G protein-coupled receptor activity"/>
    <property type="evidence" value="ECO:0007669"/>
    <property type="project" value="UniProtKB-KW"/>
</dbReference>
<gene>
    <name evidence="10" type="ORF">BN2614_LOCUS1</name>
</gene>
<evidence type="ECO:0000256" key="6">
    <source>
        <dbReference type="ARBA" id="ARBA00023170"/>
    </source>
</evidence>
<dbReference type="InterPro" id="IPR017452">
    <property type="entry name" value="GPCR_Rhodpsn_7TM"/>
</dbReference>
<keyword evidence="3 8" id="KW-1133">Transmembrane helix</keyword>
<dbReference type="SUPFAM" id="SSF81321">
    <property type="entry name" value="Family A G protein-coupled receptor-like"/>
    <property type="match status" value="1"/>
</dbReference>
<protein>
    <recommendedName>
        <fullName evidence="9">G-protein coupled receptors family 1 profile domain-containing protein</fullName>
    </recommendedName>
</protein>